<evidence type="ECO:0000313" key="2">
    <source>
        <dbReference type="Proteomes" id="UP000187851"/>
    </source>
</evidence>
<reference evidence="1 2" key="1">
    <citation type="journal article" date="2017" name="J. Biotechnol.">
        <title>The complete genome sequence of Streptomyces autolyticus CGMCC 0516, the producer of geldanamycin, autolytimycin, reblastatin and elaiophylin.</title>
        <authorList>
            <person name="Yin M."/>
            <person name="Jiang M."/>
            <person name="Ren Z."/>
            <person name="Dong Y."/>
            <person name="Lu T."/>
        </authorList>
    </citation>
    <scope>NUCLEOTIDE SEQUENCE [LARGE SCALE GENOMIC DNA]</scope>
    <source>
        <strain evidence="1 2">CGMCC0516</strain>
    </source>
</reference>
<sequence length="121" mass="13528">MASDVMDVPEDLDFIEVLGSAPEPAEYDRDILRVETPIGDTGDIVTLSFDIGARSVRLTKESMGECEIEIYREQVDRILLYSRDGESGIIVQVDVPGFSCELRAVISPRFRLVDPMLYSGR</sequence>
<gene>
    <name evidence="1" type="ORF">BV401_12335</name>
</gene>
<organism evidence="1 2">
    <name type="scientific">Streptomyces autolyticus</name>
    <dbReference type="NCBI Taxonomy" id="75293"/>
    <lineage>
        <taxon>Bacteria</taxon>
        <taxon>Bacillati</taxon>
        <taxon>Actinomycetota</taxon>
        <taxon>Actinomycetes</taxon>
        <taxon>Kitasatosporales</taxon>
        <taxon>Streptomycetaceae</taxon>
        <taxon>Streptomyces</taxon>
    </lineage>
</organism>
<proteinExistence type="predicted"/>
<name>A0ABM6HB65_9ACTN</name>
<dbReference type="EMBL" id="CP019458">
    <property type="protein sequence ID" value="AQA11145.1"/>
    <property type="molecule type" value="Genomic_DNA"/>
</dbReference>
<evidence type="ECO:0000313" key="1">
    <source>
        <dbReference type="EMBL" id="AQA11145.1"/>
    </source>
</evidence>
<accession>A0ABM6HB65</accession>
<dbReference type="Proteomes" id="UP000187851">
    <property type="component" value="Chromosome"/>
</dbReference>
<keyword evidence="2" id="KW-1185">Reference proteome</keyword>
<protein>
    <submittedName>
        <fullName evidence="1">Uncharacterized protein</fullName>
    </submittedName>
</protein>
<dbReference type="RefSeq" id="WP_079257151.1">
    <property type="nucleotide sequence ID" value="NZ_CP019458.1"/>
</dbReference>